<keyword evidence="2" id="KW-1185">Reference proteome</keyword>
<evidence type="ECO:0000313" key="1">
    <source>
        <dbReference type="EMBL" id="PBK88195.1"/>
    </source>
</evidence>
<protein>
    <submittedName>
        <fullName evidence="1">Uncharacterized protein</fullName>
    </submittedName>
</protein>
<reference evidence="2" key="1">
    <citation type="journal article" date="2017" name="Nat. Ecol. Evol.">
        <title>Genome expansion and lineage-specific genetic innovations in the forest pathogenic fungi Armillaria.</title>
        <authorList>
            <person name="Sipos G."/>
            <person name="Prasanna A.N."/>
            <person name="Walter M.C."/>
            <person name="O'Connor E."/>
            <person name="Balint B."/>
            <person name="Krizsan K."/>
            <person name="Kiss B."/>
            <person name="Hess J."/>
            <person name="Varga T."/>
            <person name="Slot J."/>
            <person name="Riley R."/>
            <person name="Boka B."/>
            <person name="Rigling D."/>
            <person name="Barry K."/>
            <person name="Lee J."/>
            <person name="Mihaltcheva S."/>
            <person name="LaButti K."/>
            <person name="Lipzen A."/>
            <person name="Waldron R."/>
            <person name="Moloney N.M."/>
            <person name="Sperisen C."/>
            <person name="Kredics L."/>
            <person name="Vagvoelgyi C."/>
            <person name="Patrignani A."/>
            <person name="Fitzpatrick D."/>
            <person name="Nagy I."/>
            <person name="Doyle S."/>
            <person name="Anderson J.B."/>
            <person name="Grigoriev I.V."/>
            <person name="Gueldener U."/>
            <person name="Muensterkoetter M."/>
            <person name="Nagy L.G."/>
        </authorList>
    </citation>
    <scope>NUCLEOTIDE SEQUENCE [LARGE SCALE GENOMIC DNA]</scope>
    <source>
        <strain evidence="2">Ar21-2</strain>
    </source>
</reference>
<sequence length="262" mass="30355">MKEKEERKRKYTIEHPVYIDRLLQTGETAVTQSQGNMKRGTFGPEAQLTPHSPLLHPWYTYSQSLHRKLTLPCSVSAVRICCQTYGSMDIGMGVMAIFEMWISPSIKVSFMSLVLRSDEDVNASLYRMYDVRNLVLTSVKSAGDATHYRTLKNTTPHDPLYGFSDGDFSNFSLSRIRRVLRRYTVVILSYLRRTWRRFLELEALLDLWKGHKSLIVPFGTSMIQNWNAIIQKRHRPPYADPQQQFYALSINSTAAARMPLRR</sequence>
<name>A0A2H3CYY3_ARMGA</name>
<proteinExistence type="predicted"/>
<accession>A0A2H3CYY3</accession>
<dbReference type="EMBL" id="KZ293674">
    <property type="protein sequence ID" value="PBK88195.1"/>
    <property type="molecule type" value="Genomic_DNA"/>
</dbReference>
<dbReference type="InParanoid" id="A0A2H3CYY3"/>
<gene>
    <name evidence="1" type="ORF">ARMGADRAFT_1034163</name>
</gene>
<evidence type="ECO:0000313" key="2">
    <source>
        <dbReference type="Proteomes" id="UP000217790"/>
    </source>
</evidence>
<dbReference type="AlphaFoldDB" id="A0A2H3CYY3"/>
<dbReference type="Proteomes" id="UP000217790">
    <property type="component" value="Unassembled WGS sequence"/>
</dbReference>
<organism evidence="1 2">
    <name type="scientific">Armillaria gallica</name>
    <name type="common">Bulbous honey fungus</name>
    <name type="synonym">Armillaria bulbosa</name>
    <dbReference type="NCBI Taxonomy" id="47427"/>
    <lineage>
        <taxon>Eukaryota</taxon>
        <taxon>Fungi</taxon>
        <taxon>Dikarya</taxon>
        <taxon>Basidiomycota</taxon>
        <taxon>Agaricomycotina</taxon>
        <taxon>Agaricomycetes</taxon>
        <taxon>Agaricomycetidae</taxon>
        <taxon>Agaricales</taxon>
        <taxon>Marasmiineae</taxon>
        <taxon>Physalacriaceae</taxon>
        <taxon>Armillaria</taxon>
    </lineage>
</organism>